<organism evidence="1 2">
    <name type="scientific">Corynebacterium cystitidis DSM 20524</name>
    <dbReference type="NCBI Taxonomy" id="1121357"/>
    <lineage>
        <taxon>Bacteria</taxon>
        <taxon>Bacillati</taxon>
        <taxon>Actinomycetota</taxon>
        <taxon>Actinomycetes</taxon>
        <taxon>Mycobacteriales</taxon>
        <taxon>Corynebacteriaceae</taxon>
        <taxon>Corynebacterium</taxon>
    </lineage>
</organism>
<protein>
    <recommendedName>
        <fullName evidence="3">DUF4304 domain-containing protein</fullName>
    </recommendedName>
</protein>
<proteinExistence type="predicted"/>
<keyword evidence="2" id="KW-1185">Reference proteome</keyword>
<dbReference type="EMBL" id="FOGQ01000005">
    <property type="protein sequence ID" value="SER91602.1"/>
    <property type="molecule type" value="Genomic_DNA"/>
</dbReference>
<gene>
    <name evidence="1" type="ORF">SAMN05661109_01296</name>
</gene>
<evidence type="ECO:0000313" key="1">
    <source>
        <dbReference type="EMBL" id="SER91602.1"/>
    </source>
</evidence>
<sequence length="216" mass="24111">MARIFSSVDRFFENLGFKRTQTRSALWTLQLDNGISLEVFAEVLPKGDQTYVQLGYFARLPAFKKLAHALQEYSLRGLPEMRGGALIAMSPRSSSHIPWAVTNFENAHLDGTGHTWEKVTGLIDESILSVISTISKQDYRADLDSGELWTWADGPYAKVLAALHVGDLKHAMSLVNSLTPDDILKREVVVPEGKWTKEEEIANAQAQVQAWIKQNG</sequence>
<name>A0A1H9T2W2_9CORY</name>
<dbReference type="Proteomes" id="UP000198929">
    <property type="component" value="Unassembled WGS sequence"/>
</dbReference>
<evidence type="ECO:0000313" key="2">
    <source>
        <dbReference type="Proteomes" id="UP000198929"/>
    </source>
</evidence>
<dbReference type="STRING" id="1121357.SAMN05661109_01296"/>
<dbReference type="RefSeq" id="WP_092257950.1">
    <property type="nucleotide sequence ID" value="NZ_CP047199.1"/>
</dbReference>
<reference evidence="2" key="1">
    <citation type="submission" date="2016-10" db="EMBL/GenBank/DDBJ databases">
        <authorList>
            <person name="Varghese N."/>
            <person name="Submissions S."/>
        </authorList>
    </citation>
    <scope>NUCLEOTIDE SEQUENCE [LARGE SCALE GENOMIC DNA]</scope>
    <source>
        <strain evidence="2">DSM 20524</strain>
    </source>
</reference>
<dbReference type="AlphaFoldDB" id="A0A1H9T2W2"/>
<accession>A0A1H9T2W2</accession>
<evidence type="ECO:0008006" key="3">
    <source>
        <dbReference type="Google" id="ProtNLM"/>
    </source>
</evidence>